<evidence type="ECO:0000313" key="11">
    <source>
        <dbReference type="EnsemblMetazoa" id="XP_050510218.1"/>
    </source>
</evidence>
<dbReference type="SMART" id="SM00490">
    <property type="entry name" value="HELICc"/>
    <property type="match status" value="1"/>
</dbReference>
<evidence type="ECO:0000256" key="4">
    <source>
        <dbReference type="ARBA" id="ARBA00022801"/>
    </source>
</evidence>
<feature type="domain" description="Helicase C-terminal" evidence="10">
    <location>
        <begin position="386"/>
        <end position="551"/>
    </location>
</feature>
<feature type="region of interest" description="Disordered" evidence="8">
    <location>
        <begin position="1594"/>
        <end position="1620"/>
    </location>
</feature>
<dbReference type="CDD" id="cd12091">
    <property type="entry name" value="FANCM_ID"/>
    <property type="match status" value="1"/>
</dbReference>
<protein>
    <recommendedName>
        <fullName evidence="13">Fanconi anemia group M protein</fullName>
    </recommendedName>
</protein>
<accession>A0ABM5KJD9</accession>
<keyword evidence="12" id="KW-1185">Reference proteome</keyword>
<dbReference type="InterPro" id="IPR044749">
    <property type="entry name" value="FANCM_DEXDc"/>
</dbReference>
<dbReference type="InterPro" id="IPR027417">
    <property type="entry name" value="P-loop_NTPase"/>
</dbReference>
<dbReference type="EnsemblMetazoa" id="XM_050654261.1">
    <property type="protein sequence ID" value="XP_050510218.1"/>
    <property type="gene ID" value="LOC114349470"/>
</dbReference>
<evidence type="ECO:0000256" key="2">
    <source>
        <dbReference type="ARBA" id="ARBA00009889"/>
    </source>
</evidence>
<evidence type="ECO:0000256" key="7">
    <source>
        <dbReference type="ARBA" id="ARBA00023242"/>
    </source>
</evidence>
<evidence type="ECO:0000256" key="8">
    <source>
        <dbReference type="SAM" id="MobiDB-lite"/>
    </source>
</evidence>
<evidence type="ECO:0000256" key="6">
    <source>
        <dbReference type="ARBA" id="ARBA00022840"/>
    </source>
</evidence>
<dbReference type="InterPro" id="IPR001650">
    <property type="entry name" value="Helicase_C-like"/>
</dbReference>
<comment type="similarity">
    <text evidence="2">Belongs to the DEAD box helicase family. DEAH subfamily. FANCM sub-subfamily.</text>
</comment>
<dbReference type="InterPro" id="IPR039686">
    <property type="entry name" value="FANCM/Mph1-like_ID"/>
</dbReference>
<evidence type="ECO:0000256" key="5">
    <source>
        <dbReference type="ARBA" id="ARBA00022806"/>
    </source>
</evidence>
<keyword evidence="3" id="KW-0547">Nucleotide-binding</keyword>
<evidence type="ECO:0008006" key="13">
    <source>
        <dbReference type="Google" id="ProtNLM"/>
    </source>
</evidence>
<reference evidence="11" key="1">
    <citation type="submission" date="2025-05" db="UniProtKB">
        <authorList>
            <consortium name="EnsemblMetazoa"/>
        </authorList>
    </citation>
    <scope>IDENTIFICATION</scope>
</reference>
<keyword evidence="6" id="KW-0067">ATP-binding</keyword>
<dbReference type="PROSITE" id="PS51192">
    <property type="entry name" value="HELICASE_ATP_BIND_1"/>
    <property type="match status" value="1"/>
</dbReference>
<dbReference type="SUPFAM" id="SSF52540">
    <property type="entry name" value="P-loop containing nucleoside triphosphate hydrolases"/>
    <property type="match status" value="1"/>
</dbReference>
<evidence type="ECO:0000313" key="12">
    <source>
        <dbReference type="Proteomes" id="UP001652700"/>
    </source>
</evidence>
<dbReference type="CDD" id="cd18033">
    <property type="entry name" value="DEXDc_FANCM"/>
    <property type="match status" value="1"/>
</dbReference>
<keyword evidence="5" id="KW-0347">Helicase</keyword>
<feature type="compositionally biased region" description="Polar residues" evidence="8">
    <location>
        <begin position="1344"/>
        <end position="1359"/>
    </location>
</feature>
<dbReference type="InterPro" id="IPR014001">
    <property type="entry name" value="Helicase_ATP-bd"/>
</dbReference>
<keyword evidence="4" id="KW-0378">Hydrolase</keyword>
<dbReference type="RefSeq" id="XP_050510218.1">
    <property type="nucleotide sequence ID" value="XM_050654261.1"/>
</dbReference>
<feature type="compositionally biased region" description="Low complexity" evidence="8">
    <location>
        <begin position="1386"/>
        <end position="1396"/>
    </location>
</feature>
<dbReference type="GeneID" id="114349470"/>
<feature type="compositionally biased region" description="Low complexity" evidence="8">
    <location>
        <begin position="1322"/>
        <end position="1334"/>
    </location>
</feature>
<feature type="region of interest" description="Disordered" evidence="8">
    <location>
        <begin position="1"/>
        <end position="20"/>
    </location>
</feature>
<feature type="compositionally biased region" description="Low complexity" evidence="8">
    <location>
        <begin position="1"/>
        <end position="14"/>
    </location>
</feature>
<feature type="domain" description="Helicase ATP-binding" evidence="9">
    <location>
        <begin position="45"/>
        <end position="213"/>
    </location>
</feature>
<dbReference type="InterPro" id="IPR011545">
    <property type="entry name" value="DEAD/DEAH_box_helicase_dom"/>
</dbReference>
<dbReference type="Proteomes" id="UP001652700">
    <property type="component" value="Unplaced"/>
</dbReference>
<dbReference type="Gene3D" id="3.40.50.300">
    <property type="entry name" value="P-loop containing nucleotide triphosphate hydrolases"/>
    <property type="match status" value="2"/>
</dbReference>
<sequence>MNKNLNNTLSTNLSKDPETEGFDLQAGETWIYPTNYPVREYQYNIVQQALLKNTLVSLPTGLGKTFIAAVVMFNYFRWYPQGKVIFMAPTKPLVKQQIDACYDIMAIPKECTVEITGAKISTSREDMWKEKRVFFITPQILQNDLVKFEDLGSKIKCLVFDEAHRARGNHAYCEVIRKLSSSNKYFRVLALSATPGGTINDVLEVVQNLLISHLEFRTEESPDVSPYVFQRNLTTVVVPLGTKLQEVKDSYMKVLEYYTRSLIRYKVIQGNCANLTKGKIFILMKNYQQNARGTSPNYAEIMKSLNICITLYHASELLIRHGLRSFLTFFEEHIDKPLLRNNTDIREIMATIREHMGPLPQIQQLPDGEYQEVPPNIKFGHPKFYKLKEILLEHFSETEDSSRVIVFFEYRESVMEAFVLLIQSKPVLKPRIFIGQANGVSQKTQISVVKAFREGRCNVLLSTSIGEEGLDVGEVDLIVCFDISNKSPIRMVQRMGRTGRKKDGKIVVLVTEGKEQQTLKDCLIHKNNVAFHVLGSKVLAQGLHSECPRLIPEDITPKCEKIFITVEDPGPKKSGNLKDMLKSLSRKSSELSFSPGLEIVEIEEKIPEPELLSVKENPLDGSIVPNIFNKKIEKQRSFQEIHTVEHSSNCGLLVSLLQMAESRRFNIPMSQIATTTQKNKNMKQTDIRNMFFKSQSASDFIVPSTQVIAESIQTTNTEDKNFGEPELFRELSDFLSIQQDNSRKCTLCPSQLNCGDNKYKTPSKSSFAWIELDPSVFTNITAEDLKAFEKSLHPVADASFQFDESIHFKIPETPVTQTTQKETKVMELEDLIDTSILADFSDTAATTATNTTATFMPPKSLNNLLNKYSTSLIDENLQFPPPTDTQHSEYNNKSTLEVIRTKKSFSEEETKDILDFFKLETLEDVFETNIPDSQATITYSPDIFDITNTANTNVIIEDDISEDSNSPIICSYFNKKKNVTIRNSQIEATYSQSLSSTPLTRKTEKNIDKLSQSSNKLCGNTGDPKKTPPEDLNDFFDFSFFASQSSKKNETVVKAKEIINLTDSCNTIDFCEDSSNSRKNSESDANNCKLNVNISELGSFFDEELLMSPTFRQVDHRKVNVKESLEKTKRKIESQVMSRNVASVNEERVLSQKVVQMHRENHNLNTDKSQKVSESEIEQKIDSEIPESMDFLQFMENDDFQLPSITKNKNFDIPDPLSDFKLPGITKIKNLDIADPPSCQFNDKHPKTSVLNTQTDNTVQKSLSTIEKLEPSQASITQLISLVNKPTQTNSLSQKENIDLSDVENDSFIFSFNAKKPKRTKNTSSSSEKSLNSSIKANIKEHSNNSSINTTLGSKSADSSKGILDNSAIVSPKPVALSDRTKKMQSSSNTSLNTSNSDDEFETKPPSSGWIRTRPLVKKRPILNNSDDEFEPIEHSPVFAKPKPVKRIRIEKEEGSRNQARNVTTRVKSRKLVNEFIENEAELSICDETNVSDDEADEFLSQEQYDASFVADETQHVDTQMHAVYLKSVRSPRNIPGRFKIPTRFKNNMNVFSQVDNEEDEVDSDDSFVVMDETIEARQELSQLEILEKQLEMQKRRKKMPHGIKKPTKRRRIIVSSDSE</sequence>
<dbReference type="Pfam" id="PF00271">
    <property type="entry name" value="Helicase_C"/>
    <property type="match status" value="1"/>
</dbReference>
<proteinExistence type="inferred from homology"/>
<dbReference type="PANTHER" id="PTHR14025">
    <property type="entry name" value="FANCONI ANEMIA GROUP M FANCM FAMILY MEMBER"/>
    <property type="match status" value="1"/>
</dbReference>
<dbReference type="SMART" id="SM00487">
    <property type="entry name" value="DEXDc"/>
    <property type="match status" value="1"/>
</dbReference>
<evidence type="ECO:0000256" key="3">
    <source>
        <dbReference type="ARBA" id="ARBA00022741"/>
    </source>
</evidence>
<feature type="region of interest" description="Disordered" evidence="8">
    <location>
        <begin position="1316"/>
        <end position="1413"/>
    </location>
</feature>
<dbReference type="PANTHER" id="PTHR14025:SF20">
    <property type="entry name" value="FANCONI ANEMIA GROUP M PROTEIN"/>
    <property type="match status" value="1"/>
</dbReference>
<organism evidence="11 12">
    <name type="scientific">Diabrotica virgifera virgifera</name>
    <name type="common">western corn rootworm</name>
    <dbReference type="NCBI Taxonomy" id="50390"/>
    <lineage>
        <taxon>Eukaryota</taxon>
        <taxon>Metazoa</taxon>
        <taxon>Ecdysozoa</taxon>
        <taxon>Arthropoda</taxon>
        <taxon>Hexapoda</taxon>
        <taxon>Insecta</taxon>
        <taxon>Pterygota</taxon>
        <taxon>Neoptera</taxon>
        <taxon>Endopterygota</taxon>
        <taxon>Coleoptera</taxon>
        <taxon>Polyphaga</taxon>
        <taxon>Cucujiformia</taxon>
        <taxon>Chrysomeloidea</taxon>
        <taxon>Chrysomelidae</taxon>
        <taxon>Galerucinae</taxon>
        <taxon>Diabroticina</taxon>
        <taxon>Diabroticites</taxon>
        <taxon>Diabrotica</taxon>
    </lineage>
</organism>
<dbReference type="Pfam" id="PF00270">
    <property type="entry name" value="DEAD"/>
    <property type="match status" value="1"/>
</dbReference>
<dbReference type="Gene3D" id="1.20.1320.20">
    <property type="entry name" value="hef helicase domain"/>
    <property type="match status" value="1"/>
</dbReference>
<feature type="compositionally biased region" description="Basic residues" evidence="8">
    <location>
        <begin position="1595"/>
        <end position="1613"/>
    </location>
</feature>
<evidence type="ECO:0000256" key="1">
    <source>
        <dbReference type="ARBA" id="ARBA00004123"/>
    </source>
</evidence>
<keyword evidence="7" id="KW-0539">Nucleus</keyword>
<name>A0ABM5KJD9_DIAVI</name>
<dbReference type="PROSITE" id="PS51194">
    <property type="entry name" value="HELICASE_CTER"/>
    <property type="match status" value="1"/>
</dbReference>
<comment type="subcellular location">
    <subcellularLocation>
        <location evidence="1">Nucleus</location>
    </subcellularLocation>
</comment>
<evidence type="ECO:0000259" key="10">
    <source>
        <dbReference type="PROSITE" id="PS51194"/>
    </source>
</evidence>
<evidence type="ECO:0000259" key="9">
    <source>
        <dbReference type="PROSITE" id="PS51192"/>
    </source>
</evidence>